<evidence type="ECO:0000256" key="1">
    <source>
        <dbReference type="SAM" id="MobiDB-lite"/>
    </source>
</evidence>
<protein>
    <submittedName>
        <fullName evidence="2">Uncharacterized protein</fullName>
    </submittedName>
</protein>
<comment type="caution">
    <text evidence="2">The sequence shown here is derived from an EMBL/GenBank/DDBJ whole genome shotgun (WGS) entry which is preliminary data.</text>
</comment>
<reference evidence="2" key="1">
    <citation type="submission" date="2021-02" db="EMBL/GenBank/DDBJ databases">
        <authorList>
            <person name="Nowell W R."/>
        </authorList>
    </citation>
    <scope>NUCLEOTIDE SEQUENCE</scope>
</reference>
<feature type="compositionally biased region" description="Polar residues" evidence="1">
    <location>
        <begin position="26"/>
        <end position="38"/>
    </location>
</feature>
<sequence length="263" mass="28770">MGNVSIDDNSFVGTSSSHSNDDDSSIQQCSTQPDSMTLSTTMNTSKGVCIISGIQVDEDVQDSQAENDFVVETAASHQFNLRSVDLAKLQIIQTEKNNIKKKRLCEKMGLIDEPANKTTTKKIFISKQVNTFKATFGNLVYNGVCYYYVDTSIHIGSTAERKCHVDVTYFYILLPYIKQLSKFCGLYSCTTAIPQINTTTTTTTIPSINTTTAVPSTIDNNTASASSQMRIVSQTNVNGVKSLVITDGNHFFSITTPTNTKTS</sequence>
<feature type="compositionally biased region" description="Polar residues" evidence="1">
    <location>
        <begin position="1"/>
        <end position="14"/>
    </location>
</feature>
<evidence type="ECO:0000313" key="3">
    <source>
        <dbReference type="Proteomes" id="UP000663824"/>
    </source>
</evidence>
<name>A0A816U1H4_9BILA</name>
<accession>A0A816U1H4</accession>
<dbReference type="AlphaFoldDB" id="A0A816U1H4"/>
<proteinExistence type="predicted"/>
<gene>
    <name evidence="2" type="ORF">MBJ925_LOCUS22647</name>
</gene>
<dbReference type="EMBL" id="CAJNRE010011638">
    <property type="protein sequence ID" value="CAF2103186.1"/>
    <property type="molecule type" value="Genomic_DNA"/>
</dbReference>
<organism evidence="2 3">
    <name type="scientific">Rotaria magnacalcarata</name>
    <dbReference type="NCBI Taxonomy" id="392030"/>
    <lineage>
        <taxon>Eukaryota</taxon>
        <taxon>Metazoa</taxon>
        <taxon>Spiralia</taxon>
        <taxon>Gnathifera</taxon>
        <taxon>Rotifera</taxon>
        <taxon>Eurotatoria</taxon>
        <taxon>Bdelloidea</taxon>
        <taxon>Philodinida</taxon>
        <taxon>Philodinidae</taxon>
        <taxon>Rotaria</taxon>
    </lineage>
</organism>
<evidence type="ECO:0000313" key="2">
    <source>
        <dbReference type="EMBL" id="CAF2103186.1"/>
    </source>
</evidence>
<dbReference type="Proteomes" id="UP000663824">
    <property type="component" value="Unassembled WGS sequence"/>
</dbReference>
<feature type="region of interest" description="Disordered" evidence="1">
    <location>
        <begin position="1"/>
        <end position="38"/>
    </location>
</feature>